<keyword evidence="1" id="KW-0812">Transmembrane</keyword>
<gene>
    <name evidence="2" type="ORF">ABT39_MTgene5164</name>
</gene>
<accession>A0A124GNA4</accession>
<feature type="transmembrane region" description="Helical" evidence="1">
    <location>
        <begin position="50"/>
        <end position="68"/>
    </location>
</feature>
<evidence type="ECO:0000256" key="1">
    <source>
        <dbReference type="SAM" id="Phobius"/>
    </source>
</evidence>
<organism evidence="2">
    <name type="scientific">Picea glauca</name>
    <name type="common">White spruce</name>
    <name type="synonym">Pinus glauca</name>
    <dbReference type="NCBI Taxonomy" id="3330"/>
    <lineage>
        <taxon>Eukaryota</taxon>
        <taxon>Viridiplantae</taxon>
        <taxon>Streptophyta</taxon>
        <taxon>Embryophyta</taxon>
        <taxon>Tracheophyta</taxon>
        <taxon>Spermatophyta</taxon>
        <taxon>Pinopsida</taxon>
        <taxon>Pinidae</taxon>
        <taxon>Conifers I</taxon>
        <taxon>Pinales</taxon>
        <taxon>Pinaceae</taxon>
        <taxon>Picea</taxon>
    </lineage>
</organism>
<comment type="caution">
    <text evidence="2">The sequence shown here is derived from an EMBL/GenBank/DDBJ whole genome shotgun (WGS) entry which is preliminary data.</text>
</comment>
<protein>
    <submittedName>
        <fullName evidence="2">Uncharacterized protein</fullName>
    </submittedName>
</protein>
<proteinExistence type="predicted"/>
<evidence type="ECO:0000313" key="2">
    <source>
        <dbReference type="EMBL" id="KUM48168.1"/>
    </source>
</evidence>
<sequence>MPQAVLWATSNRAFGRATAFTPAFNNTCLRIILSGSGINTHYCSLTQQPTFLLLTCMLSTIWVTRLYLMLHPTMDRGREGVVNPDRQK</sequence>
<reference evidence="2" key="1">
    <citation type="journal article" date="2015" name="Genome Biol. Evol.">
        <title>Organellar Genomes of White Spruce (Picea glauca): Assembly and Annotation.</title>
        <authorList>
            <person name="Jackman S.D."/>
            <person name="Warren R.L."/>
            <person name="Gibb E.A."/>
            <person name="Vandervalk B.P."/>
            <person name="Mohamadi H."/>
            <person name="Chu J."/>
            <person name="Raymond A."/>
            <person name="Pleasance S."/>
            <person name="Coope R."/>
            <person name="Wildung M.R."/>
            <person name="Ritland C.E."/>
            <person name="Bousquet J."/>
            <person name="Jones S.J."/>
            <person name="Bohlmann J."/>
            <person name="Birol I."/>
        </authorList>
    </citation>
    <scope>NUCLEOTIDE SEQUENCE [LARGE SCALE GENOMIC DNA]</scope>
    <source>
        <tissue evidence="2">Flushing bud</tissue>
    </source>
</reference>
<keyword evidence="1" id="KW-0472">Membrane</keyword>
<geneLocation type="mitochondrion" evidence="2"/>
<dbReference type="EMBL" id="LKAM01000006">
    <property type="protein sequence ID" value="KUM48168.1"/>
    <property type="molecule type" value="Genomic_DNA"/>
</dbReference>
<dbReference type="AlphaFoldDB" id="A0A124GNA4"/>
<keyword evidence="1" id="KW-1133">Transmembrane helix</keyword>
<keyword evidence="2" id="KW-0496">Mitochondrion</keyword>
<name>A0A124GNA4_PICGL</name>